<proteinExistence type="predicted"/>
<feature type="domain" description="Endospore appendages core" evidence="1">
    <location>
        <begin position="32"/>
        <end position="138"/>
    </location>
</feature>
<accession>A0A9E8LT89</accession>
<dbReference type="RefSeq" id="WP_275416897.1">
    <property type="nucleotide sequence ID" value="NZ_CP106878.1"/>
</dbReference>
<dbReference type="Proteomes" id="UP001164718">
    <property type="component" value="Chromosome"/>
</dbReference>
<evidence type="ECO:0000313" key="2">
    <source>
        <dbReference type="EMBL" id="WAA09112.1"/>
    </source>
</evidence>
<gene>
    <name evidence="2" type="ORF">OE104_11000</name>
</gene>
<dbReference type="EMBL" id="CP106878">
    <property type="protein sequence ID" value="WAA09112.1"/>
    <property type="molecule type" value="Genomic_DNA"/>
</dbReference>
<dbReference type="Pfam" id="PF13157">
    <property type="entry name" value="Enas"/>
    <property type="match status" value="1"/>
</dbReference>
<evidence type="ECO:0000313" key="3">
    <source>
        <dbReference type="Proteomes" id="UP001164718"/>
    </source>
</evidence>
<protein>
    <submittedName>
        <fullName evidence="2">DUF3992 domain-containing protein</fullName>
    </submittedName>
</protein>
<dbReference type="AlphaFoldDB" id="A0A9E8LT89"/>
<evidence type="ECO:0000259" key="1">
    <source>
        <dbReference type="Pfam" id="PF13157"/>
    </source>
</evidence>
<dbReference type="KEGG" id="faf:OE104_11000"/>
<reference evidence="2" key="1">
    <citation type="submission" date="2022-09" db="EMBL/GenBank/DDBJ databases">
        <title>Complete Genomes of Fervidibacillus albus and Fervidibacillus halotolerans isolated from tidal flat sediments.</title>
        <authorList>
            <person name="Kwon K.K."/>
            <person name="Yang S.-H."/>
            <person name="Park M.J."/>
            <person name="Oh H.-M."/>
        </authorList>
    </citation>
    <scope>NUCLEOTIDE SEQUENCE</scope>
    <source>
        <strain evidence="2">MEBiC13591</strain>
    </source>
</reference>
<organism evidence="2 3">
    <name type="scientific">Fervidibacillus albus</name>
    <dbReference type="NCBI Taxonomy" id="2980026"/>
    <lineage>
        <taxon>Bacteria</taxon>
        <taxon>Bacillati</taxon>
        <taxon>Bacillota</taxon>
        <taxon>Bacilli</taxon>
        <taxon>Bacillales</taxon>
        <taxon>Bacillaceae</taxon>
        <taxon>Fervidibacillus</taxon>
    </lineage>
</organism>
<keyword evidence="3" id="KW-1185">Reference proteome</keyword>
<dbReference type="InterPro" id="IPR025055">
    <property type="entry name" value="Ena_core"/>
</dbReference>
<sequence>MNKRKYCHHCKPIHPSHCCYECDSRPNPPHETKCEIVKNEICGNIEQPCDGNWVEYWSALDVSSPLSGSLVVFNGCGCTMNIRGRVNGRLVPLLTVTQWGQSKSVTVDGIETIEIQCIPNGKKETCSGRFCLTVQYPVLCEVERYD</sequence>
<name>A0A9E8LT89_9BACI</name>